<dbReference type="InterPro" id="IPR012854">
    <property type="entry name" value="Cu_amine_oxidase-like_N"/>
</dbReference>
<name>A0A6L8UW25_9BACL</name>
<sequence>MKKKKIMIGMVALLLCFAGAVQAASKNGDYKGNPIVKVLFGGKELSVEDMPGIIQDGRTLVPLYLLKQTGASVNWDGDKYAVDISYPNPNPTKDFAATIPALNEKAKASSGKNVQLIYNEFGPYLKVDLEMANDTKTDNDHILALSQLILNSPAEVLIVGVVQKNMVMRYITVKRPDAEAFSQKKLSAYDFFRTWTAQTTMVQTDAMMPNRPQQAQATMPSSVPGGGPFCQQITANYDKQMRDAVERHNANPNSQYDGIDETLKQLKENMDTSLKENYCQIN</sequence>
<evidence type="ECO:0000313" key="3">
    <source>
        <dbReference type="EMBL" id="MZQ82305.1"/>
    </source>
</evidence>
<dbReference type="AlphaFoldDB" id="A0A6L8UW25"/>
<feature type="chain" id="PRO_5026659483" description="Copper amine oxidase-like N-terminal domain-containing protein" evidence="1">
    <location>
        <begin position="24"/>
        <end position="282"/>
    </location>
</feature>
<protein>
    <recommendedName>
        <fullName evidence="2">Copper amine oxidase-like N-terminal domain-containing protein</fullName>
    </recommendedName>
</protein>
<accession>A0A6L8UW25</accession>
<feature type="domain" description="Copper amine oxidase-like N-terminal" evidence="2">
    <location>
        <begin position="42"/>
        <end position="88"/>
    </location>
</feature>
<evidence type="ECO:0000313" key="4">
    <source>
        <dbReference type="Proteomes" id="UP000481087"/>
    </source>
</evidence>
<keyword evidence="1" id="KW-0732">Signal</keyword>
<dbReference type="Proteomes" id="UP000481087">
    <property type="component" value="Unassembled WGS sequence"/>
</dbReference>
<evidence type="ECO:0000256" key="1">
    <source>
        <dbReference type="SAM" id="SignalP"/>
    </source>
</evidence>
<evidence type="ECO:0000259" key="2">
    <source>
        <dbReference type="Pfam" id="PF07833"/>
    </source>
</evidence>
<gene>
    <name evidence="3" type="ORF">GQF01_09175</name>
</gene>
<feature type="signal peptide" evidence="1">
    <location>
        <begin position="1"/>
        <end position="23"/>
    </location>
</feature>
<dbReference type="Pfam" id="PF07833">
    <property type="entry name" value="Cu_amine_oxidN1"/>
    <property type="match status" value="1"/>
</dbReference>
<reference evidence="3 4" key="1">
    <citation type="submission" date="2019-12" db="EMBL/GenBank/DDBJ databases">
        <title>Paenibacillus sp. nov. sp. isolated from soil.</title>
        <authorList>
            <person name="Kim J."/>
            <person name="Jeong S.E."/>
            <person name="Jung H.S."/>
            <person name="Jeon C.O."/>
        </authorList>
    </citation>
    <scope>NUCLEOTIDE SEQUENCE [LARGE SCALE GENOMIC DNA]</scope>
    <source>
        <strain evidence="3 4">5J-6</strain>
    </source>
</reference>
<dbReference type="RefSeq" id="WP_161406545.1">
    <property type="nucleotide sequence ID" value="NZ_WTUZ01000012.1"/>
</dbReference>
<keyword evidence="4" id="KW-1185">Reference proteome</keyword>
<dbReference type="EMBL" id="WTUZ01000012">
    <property type="protein sequence ID" value="MZQ82305.1"/>
    <property type="molecule type" value="Genomic_DNA"/>
</dbReference>
<organism evidence="3 4">
    <name type="scientific">Paenibacillus silvestris</name>
    <dbReference type="NCBI Taxonomy" id="2606219"/>
    <lineage>
        <taxon>Bacteria</taxon>
        <taxon>Bacillati</taxon>
        <taxon>Bacillota</taxon>
        <taxon>Bacilli</taxon>
        <taxon>Bacillales</taxon>
        <taxon>Paenibacillaceae</taxon>
        <taxon>Paenibacillus</taxon>
    </lineage>
</organism>
<proteinExistence type="predicted"/>
<comment type="caution">
    <text evidence="3">The sequence shown here is derived from an EMBL/GenBank/DDBJ whole genome shotgun (WGS) entry which is preliminary data.</text>
</comment>